<organism evidence="3 4">
    <name type="scientific">Leptotrombidium deliense</name>
    <dbReference type="NCBI Taxonomy" id="299467"/>
    <lineage>
        <taxon>Eukaryota</taxon>
        <taxon>Metazoa</taxon>
        <taxon>Ecdysozoa</taxon>
        <taxon>Arthropoda</taxon>
        <taxon>Chelicerata</taxon>
        <taxon>Arachnida</taxon>
        <taxon>Acari</taxon>
        <taxon>Acariformes</taxon>
        <taxon>Trombidiformes</taxon>
        <taxon>Prostigmata</taxon>
        <taxon>Anystina</taxon>
        <taxon>Parasitengona</taxon>
        <taxon>Trombiculoidea</taxon>
        <taxon>Trombiculidae</taxon>
        <taxon>Leptotrombidium</taxon>
    </lineage>
</organism>
<evidence type="ECO:0000313" key="4">
    <source>
        <dbReference type="Proteomes" id="UP000288716"/>
    </source>
</evidence>
<dbReference type="STRING" id="299467.A0A443SM90"/>
<dbReference type="VEuPathDB" id="VectorBase:LDEU003428"/>
<dbReference type="EMBL" id="NCKV01001290">
    <property type="protein sequence ID" value="RWS28612.1"/>
    <property type="molecule type" value="Genomic_DNA"/>
</dbReference>
<dbReference type="AlphaFoldDB" id="A0A443SM90"/>
<dbReference type="InterPro" id="IPR039656">
    <property type="entry name" value="SYNRG"/>
</dbReference>
<dbReference type="Pfam" id="PF25999">
    <property type="entry name" value="SYNRG_C"/>
    <property type="match status" value="1"/>
</dbReference>
<keyword evidence="4" id="KW-1185">Reference proteome</keyword>
<sequence>MPFGEPNAGLFCDEKTMKTVLNASNSRLSGVQSNSSLSDSKNPGLVLGRLNETHITSMTMSANTSRLGQQSNRNQRSSGNQSTVRVAYPMWCRLDCQEIPSLYVRVWHLVKINDGSPLCDTNKLYPILLSSNLHRDILANIWAQVNKLSPGQLTTQELFLALAMIAIVQQNATQYLNVKQLYYIQSPPVPNLSFPGLNPTEAIQGSKHQNFNSVISRNTTTAFEVNDEFADFQCVSLPKVDNNIDLCDVFQKLEKNNENSVATESKSFLLEDNDFSDFQMASSVNNLPEKPAGLSSPPLLTVITPLVKTSDNSFNNKVNSEFDDRNLSLLLETNGESTTKDRYSALKQLVTETDTCDDDFGDFKSYSIDDVQNNLKSEPIYSVNIAQWFEVWLQILRCCRHVLHKSFNVLIVNHGEESSVEALNTEEGKEFCSDLVNVFLVTKRIKKKFQAFGSRNENIEQLLEDVEVTFRSLRKLFNQASVCLELDCFDGDDDLLNSKNSSKTCSICGCSEYGKRNILLNFAGNEYHSSCANLWLNCVSSSLPTIDNNNVHIL</sequence>
<dbReference type="Gene3D" id="1.10.238.10">
    <property type="entry name" value="EF-hand"/>
    <property type="match status" value="1"/>
</dbReference>
<evidence type="ECO:0000313" key="3">
    <source>
        <dbReference type="EMBL" id="RWS28612.1"/>
    </source>
</evidence>
<dbReference type="Proteomes" id="UP000288716">
    <property type="component" value="Unassembled WGS sequence"/>
</dbReference>
<accession>A0A443SM90</accession>
<dbReference type="GO" id="GO:0030130">
    <property type="term" value="C:clathrin coat of trans-Golgi network vesicle"/>
    <property type="evidence" value="ECO:0007669"/>
    <property type="project" value="TreeGrafter"/>
</dbReference>
<evidence type="ECO:0000259" key="2">
    <source>
        <dbReference type="PROSITE" id="PS50031"/>
    </source>
</evidence>
<gene>
    <name evidence="3" type="ORF">B4U80_12781</name>
</gene>
<feature type="region of interest" description="Disordered" evidence="1">
    <location>
        <begin position="61"/>
        <end position="81"/>
    </location>
</feature>
<evidence type="ECO:0000256" key="1">
    <source>
        <dbReference type="SAM" id="MobiDB-lite"/>
    </source>
</evidence>
<dbReference type="Pfam" id="PF12763">
    <property type="entry name" value="EH"/>
    <property type="match status" value="1"/>
</dbReference>
<reference evidence="3 4" key="1">
    <citation type="journal article" date="2018" name="Gigascience">
        <title>Genomes of trombidid mites reveal novel predicted allergens and laterally-transferred genes associated with secondary metabolism.</title>
        <authorList>
            <person name="Dong X."/>
            <person name="Chaisiri K."/>
            <person name="Xia D."/>
            <person name="Armstrong S.D."/>
            <person name="Fang Y."/>
            <person name="Donnelly M.J."/>
            <person name="Kadowaki T."/>
            <person name="McGarry J.W."/>
            <person name="Darby A.C."/>
            <person name="Makepeace B.L."/>
        </authorList>
    </citation>
    <scope>NUCLEOTIDE SEQUENCE [LARGE SCALE GENOMIC DNA]</scope>
    <source>
        <strain evidence="3">UoL-UT</strain>
    </source>
</reference>
<dbReference type="InterPro" id="IPR059024">
    <property type="entry name" value="SYNRG_C"/>
</dbReference>
<name>A0A443SM90_9ACAR</name>
<proteinExistence type="predicted"/>
<dbReference type="OrthoDB" id="524326at2759"/>
<feature type="domain" description="EH" evidence="2">
    <location>
        <begin position="95"/>
        <end position="209"/>
    </location>
</feature>
<dbReference type="PROSITE" id="PS50031">
    <property type="entry name" value="EH"/>
    <property type="match status" value="1"/>
</dbReference>
<dbReference type="PANTHER" id="PTHR15463">
    <property type="entry name" value="AP1 GAMMA SUBUNIT BINDING PROTEIN 1"/>
    <property type="match status" value="1"/>
</dbReference>
<protein>
    <recommendedName>
        <fullName evidence="2">EH domain-containing protein</fullName>
    </recommendedName>
</protein>
<dbReference type="InterPro" id="IPR000261">
    <property type="entry name" value="EH_dom"/>
</dbReference>
<dbReference type="PANTHER" id="PTHR15463:SF2">
    <property type="entry name" value="SYNERGIN GAMMA"/>
    <property type="match status" value="1"/>
</dbReference>
<dbReference type="SUPFAM" id="SSF47473">
    <property type="entry name" value="EF-hand"/>
    <property type="match status" value="1"/>
</dbReference>
<dbReference type="InterPro" id="IPR011992">
    <property type="entry name" value="EF-hand-dom_pair"/>
</dbReference>
<comment type="caution">
    <text evidence="3">The sequence shown here is derived from an EMBL/GenBank/DDBJ whole genome shotgun (WGS) entry which is preliminary data.</text>
</comment>
<feature type="compositionally biased region" description="Low complexity" evidence="1">
    <location>
        <begin position="68"/>
        <end position="81"/>
    </location>
</feature>